<dbReference type="Gene3D" id="1.10.1740.10">
    <property type="match status" value="1"/>
</dbReference>
<dbReference type="PANTHER" id="PTHR43133:SF51">
    <property type="entry name" value="RNA POLYMERASE SIGMA FACTOR"/>
    <property type="match status" value="1"/>
</dbReference>
<feature type="domain" description="RNA polymerase sigma-70 region 2" evidence="5">
    <location>
        <begin position="9"/>
        <end position="77"/>
    </location>
</feature>
<comment type="similarity">
    <text evidence="1">Belongs to the sigma-70 factor family. ECF subfamily.</text>
</comment>
<dbReference type="CDD" id="cd06171">
    <property type="entry name" value="Sigma70_r4"/>
    <property type="match status" value="1"/>
</dbReference>
<evidence type="ECO:0000259" key="5">
    <source>
        <dbReference type="Pfam" id="PF04542"/>
    </source>
</evidence>
<dbReference type="SUPFAM" id="SSF88946">
    <property type="entry name" value="Sigma2 domain of RNA polymerase sigma factors"/>
    <property type="match status" value="1"/>
</dbReference>
<dbReference type="GO" id="GO:0003677">
    <property type="term" value="F:DNA binding"/>
    <property type="evidence" value="ECO:0007669"/>
    <property type="project" value="InterPro"/>
</dbReference>
<dbReference type="InterPro" id="IPR013324">
    <property type="entry name" value="RNA_pol_sigma_r3/r4-like"/>
</dbReference>
<reference evidence="7 8" key="1">
    <citation type="submission" date="2021-10" db="EMBL/GenBank/DDBJ databases">
        <title>Anaerobic single-cell dispensing facilitates the cultivation of human gut bacteria.</title>
        <authorList>
            <person name="Afrizal A."/>
        </authorList>
    </citation>
    <scope>NUCLEOTIDE SEQUENCE [LARGE SCALE GENOMIC DNA]</scope>
    <source>
        <strain evidence="7 8">CLA-AA-H270</strain>
    </source>
</reference>
<dbReference type="InterPro" id="IPR007627">
    <property type="entry name" value="RNA_pol_sigma70_r2"/>
</dbReference>
<keyword evidence="4" id="KW-0804">Transcription</keyword>
<dbReference type="AlphaFoldDB" id="A0AAW4W3J9"/>
<evidence type="ECO:0000256" key="1">
    <source>
        <dbReference type="ARBA" id="ARBA00010641"/>
    </source>
</evidence>
<keyword evidence="3" id="KW-0731">Sigma factor</keyword>
<accession>A0AAW4W3J9</accession>
<evidence type="ECO:0000313" key="7">
    <source>
        <dbReference type="EMBL" id="MCC2177781.1"/>
    </source>
</evidence>
<dbReference type="PANTHER" id="PTHR43133">
    <property type="entry name" value="RNA POLYMERASE ECF-TYPE SIGMA FACTO"/>
    <property type="match status" value="1"/>
</dbReference>
<proteinExistence type="inferred from homology"/>
<name>A0AAW4W3J9_9FIRM</name>
<dbReference type="NCBIfam" id="TIGR02937">
    <property type="entry name" value="sigma70-ECF"/>
    <property type="match status" value="1"/>
</dbReference>
<comment type="caution">
    <text evidence="7">The sequence shown here is derived from an EMBL/GenBank/DDBJ whole genome shotgun (WGS) entry which is preliminary data.</text>
</comment>
<protein>
    <submittedName>
        <fullName evidence="7">RNA polymerase sigma factor</fullName>
    </submittedName>
</protein>
<evidence type="ECO:0000259" key="6">
    <source>
        <dbReference type="Pfam" id="PF08281"/>
    </source>
</evidence>
<dbReference type="Proteomes" id="UP001298753">
    <property type="component" value="Unassembled WGS sequence"/>
</dbReference>
<dbReference type="GO" id="GO:0006352">
    <property type="term" value="P:DNA-templated transcription initiation"/>
    <property type="evidence" value="ECO:0007669"/>
    <property type="project" value="InterPro"/>
</dbReference>
<dbReference type="InterPro" id="IPR013325">
    <property type="entry name" value="RNA_pol_sigma_r2"/>
</dbReference>
<evidence type="ECO:0000313" key="8">
    <source>
        <dbReference type="Proteomes" id="UP001298753"/>
    </source>
</evidence>
<dbReference type="SUPFAM" id="SSF88659">
    <property type="entry name" value="Sigma3 and sigma4 domains of RNA polymerase sigma factors"/>
    <property type="match status" value="1"/>
</dbReference>
<dbReference type="RefSeq" id="WP_110435341.1">
    <property type="nucleotide sequence ID" value="NZ_DBEZNG010000088.1"/>
</dbReference>
<keyword evidence="8" id="KW-1185">Reference proteome</keyword>
<dbReference type="InterPro" id="IPR014284">
    <property type="entry name" value="RNA_pol_sigma-70_dom"/>
</dbReference>
<dbReference type="GO" id="GO:0016987">
    <property type="term" value="F:sigma factor activity"/>
    <property type="evidence" value="ECO:0007669"/>
    <property type="project" value="UniProtKB-KW"/>
</dbReference>
<organism evidence="7 8">
    <name type="scientific">Agathobaculum butyriciproducens</name>
    <dbReference type="NCBI Taxonomy" id="1628085"/>
    <lineage>
        <taxon>Bacteria</taxon>
        <taxon>Bacillati</taxon>
        <taxon>Bacillota</taxon>
        <taxon>Clostridia</taxon>
        <taxon>Eubacteriales</taxon>
        <taxon>Butyricicoccaceae</taxon>
        <taxon>Agathobaculum</taxon>
    </lineage>
</organism>
<gene>
    <name evidence="7" type="ORF">LKD22_11720</name>
</gene>
<feature type="domain" description="RNA polymerase sigma factor 70 region 4 type 2" evidence="6">
    <location>
        <begin position="95"/>
        <end position="146"/>
    </location>
</feature>
<evidence type="ECO:0000256" key="4">
    <source>
        <dbReference type="ARBA" id="ARBA00023163"/>
    </source>
</evidence>
<evidence type="ECO:0000256" key="2">
    <source>
        <dbReference type="ARBA" id="ARBA00023015"/>
    </source>
</evidence>
<dbReference type="InterPro" id="IPR013249">
    <property type="entry name" value="RNA_pol_sigma70_r4_t2"/>
</dbReference>
<keyword evidence="2" id="KW-0805">Transcription regulation</keyword>
<dbReference type="Gene3D" id="1.10.10.10">
    <property type="entry name" value="Winged helix-like DNA-binding domain superfamily/Winged helix DNA-binding domain"/>
    <property type="match status" value="1"/>
</dbReference>
<dbReference type="Pfam" id="PF08281">
    <property type="entry name" value="Sigma70_r4_2"/>
    <property type="match status" value="1"/>
</dbReference>
<evidence type="ECO:0000256" key="3">
    <source>
        <dbReference type="ARBA" id="ARBA00023082"/>
    </source>
</evidence>
<dbReference type="InterPro" id="IPR036388">
    <property type="entry name" value="WH-like_DNA-bd_sf"/>
</dbReference>
<sequence length="166" mass="19567">MTAKTPEQLVSVYGDMVYRLAYAQTRSRHDADDIFQEVFLQTVRKRPVFDSEEHEKAWLLRVTLNCLKSHWRMAWRRHDTPLDDRIPFPEPEDSALDEALRRLTPKYRAAVHLFYYEGYTAEEIARMSGEKPSAIRTRLTRARTQLRELMKGELDDGFSQAVPQHE</sequence>
<dbReference type="EMBL" id="JAJEPX010000054">
    <property type="protein sequence ID" value="MCC2177781.1"/>
    <property type="molecule type" value="Genomic_DNA"/>
</dbReference>
<dbReference type="GeneID" id="98660450"/>
<dbReference type="InterPro" id="IPR039425">
    <property type="entry name" value="RNA_pol_sigma-70-like"/>
</dbReference>
<dbReference type="Pfam" id="PF04542">
    <property type="entry name" value="Sigma70_r2"/>
    <property type="match status" value="1"/>
</dbReference>